<evidence type="ECO:0000313" key="4">
    <source>
        <dbReference type="EMBL" id="EDR29010.1"/>
    </source>
</evidence>
<dbReference type="EMBL" id="DS548247">
    <property type="protein sequence ID" value="EDR29010.1"/>
    <property type="molecule type" value="Genomic_DNA"/>
</dbReference>
<keyword evidence="5" id="KW-1185">Reference proteome</keyword>
<feature type="domain" description="C2" evidence="3">
    <location>
        <begin position="1"/>
        <end position="97"/>
    </location>
</feature>
<dbReference type="VEuPathDB" id="AmoebaDB:EDI_004710"/>
<accession>B0E8Z6</accession>
<dbReference type="Pfam" id="PF00168">
    <property type="entry name" value="C2"/>
    <property type="match status" value="1"/>
</dbReference>
<reference evidence="5" key="1">
    <citation type="submission" date="2007-12" db="EMBL/GenBank/DDBJ databases">
        <title>Annotation of Entamoeba dispar SAW760.</title>
        <authorList>
            <person name="Lorenzi H."/>
            <person name="Inman J."/>
            <person name="Schobel S."/>
            <person name="Amedeo P."/>
            <person name="Caler E."/>
        </authorList>
    </citation>
    <scope>NUCLEOTIDE SEQUENCE [LARGE SCALE GENOMIC DNA]</scope>
    <source>
        <strain evidence="5">ATCC PRA-260 / SAW760</strain>
    </source>
</reference>
<dbReference type="KEGG" id="edi:EDI_004710"/>
<evidence type="ECO:0000259" key="3">
    <source>
        <dbReference type="PROSITE" id="PS50004"/>
    </source>
</evidence>
<proteinExistence type="predicted"/>
<name>B0E8Z6_ENTDS</name>
<dbReference type="PROSITE" id="PS50004">
    <property type="entry name" value="C2"/>
    <property type="match status" value="1"/>
</dbReference>
<dbReference type="RefSeq" id="XP_001734829.1">
    <property type="nucleotide sequence ID" value="XM_001734777.1"/>
</dbReference>
<dbReference type="GeneID" id="5879753"/>
<keyword evidence="1" id="KW-0479">Metal-binding</keyword>
<evidence type="ECO:0000256" key="2">
    <source>
        <dbReference type="ARBA" id="ARBA00022837"/>
    </source>
</evidence>
<dbReference type="OMA" id="VWPDFKG"/>
<sequence>MEVELKLICGRDLKVCDICTSDPYVKFTIGGKKFKSKTKVLTVEPDWDETFKVKLIAGSTIEFLVYDRDLIGRDDFMGKVSWTVPQLILGQTDFYVLHLDTKGTITFSTKCISGGIPPQLEPHCDINKPVILRLDVKYVLGLVLGYGLNHGMFLSPLPKTLTGEWETSFGKFRGGITKISSINYGPERLMGGGRTFYVLAHVGEVISFSAFLNSTSSQKGGDQLVKGFYLVPDFHQDEKTEFGFTLEPGGSCFVSCKCIQSIYKNVQPTKIPSEKDYASNIAFPCEVIVRRLEGISFAGLFNVLPYVRLESNQVEYVTSVLLRERTRHHTYMPKEWNHSFFIPAFVGQKCIIRLMNKKAFSISTEKDPELVKAEFVWPDFKGQESIDITIPLNDRFGDLKITLKRIRELSAYYRRVYLGEGYPPVICQAPQQY</sequence>
<dbReference type="Gene3D" id="2.60.40.150">
    <property type="entry name" value="C2 domain"/>
    <property type="match status" value="1"/>
</dbReference>
<dbReference type="OrthoDB" id="5973539at2759"/>
<gene>
    <name evidence="4" type="ORF">EDI_004710</name>
</gene>
<dbReference type="InterPro" id="IPR000008">
    <property type="entry name" value="C2_dom"/>
</dbReference>
<organism evidence="5">
    <name type="scientific">Entamoeba dispar (strain ATCC PRA-260 / SAW760)</name>
    <dbReference type="NCBI Taxonomy" id="370354"/>
    <lineage>
        <taxon>Eukaryota</taxon>
        <taxon>Amoebozoa</taxon>
        <taxon>Evosea</taxon>
        <taxon>Archamoebae</taxon>
        <taxon>Mastigamoebida</taxon>
        <taxon>Entamoebidae</taxon>
        <taxon>Entamoeba</taxon>
    </lineage>
</organism>
<dbReference type="GO" id="GO:0005509">
    <property type="term" value="F:calcium ion binding"/>
    <property type="evidence" value="ECO:0007669"/>
    <property type="project" value="TreeGrafter"/>
</dbReference>
<dbReference type="AlphaFoldDB" id="B0E8Z6"/>
<protein>
    <recommendedName>
        <fullName evidence="3">C2 domain-containing protein</fullName>
    </recommendedName>
</protein>
<dbReference type="SMART" id="SM00239">
    <property type="entry name" value="C2"/>
    <property type="match status" value="1"/>
</dbReference>
<evidence type="ECO:0000313" key="5">
    <source>
        <dbReference type="Proteomes" id="UP000008076"/>
    </source>
</evidence>
<dbReference type="InterPro" id="IPR035892">
    <property type="entry name" value="C2_domain_sf"/>
</dbReference>
<evidence type="ECO:0000256" key="1">
    <source>
        <dbReference type="ARBA" id="ARBA00022723"/>
    </source>
</evidence>
<keyword evidence="2" id="KW-0106">Calcium</keyword>
<dbReference type="Proteomes" id="UP000008076">
    <property type="component" value="Unassembled WGS sequence"/>
</dbReference>
<dbReference type="GO" id="GO:0016020">
    <property type="term" value="C:membrane"/>
    <property type="evidence" value="ECO:0007669"/>
    <property type="project" value="TreeGrafter"/>
</dbReference>
<dbReference type="SUPFAM" id="SSF49562">
    <property type="entry name" value="C2 domain (Calcium/lipid-binding domain, CaLB)"/>
    <property type="match status" value="1"/>
</dbReference>
<dbReference type="PANTHER" id="PTHR45911:SF4">
    <property type="entry name" value="MULTIPLE C2 AND TRANSMEMBRANE DOMAIN-CONTAINING PROTEIN"/>
    <property type="match status" value="1"/>
</dbReference>
<dbReference type="eggNOG" id="KOG1030">
    <property type="taxonomic scope" value="Eukaryota"/>
</dbReference>
<dbReference type="PANTHER" id="PTHR45911">
    <property type="entry name" value="C2 DOMAIN-CONTAINING PROTEIN"/>
    <property type="match status" value="1"/>
</dbReference>